<evidence type="ECO:0000313" key="2">
    <source>
        <dbReference type="EMBL" id="RDV15640.1"/>
    </source>
</evidence>
<dbReference type="AlphaFoldDB" id="A0A3D8LE11"/>
<proteinExistence type="predicted"/>
<dbReference type="EMBL" id="QRGR01000008">
    <property type="protein sequence ID" value="RDV15640.1"/>
    <property type="molecule type" value="Genomic_DNA"/>
</dbReference>
<organism evidence="2 3">
    <name type="scientific">Pontibacter diazotrophicus</name>
    <dbReference type="NCBI Taxonomy" id="1400979"/>
    <lineage>
        <taxon>Bacteria</taxon>
        <taxon>Pseudomonadati</taxon>
        <taxon>Bacteroidota</taxon>
        <taxon>Cytophagia</taxon>
        <taxon>Cytophagales</taxon>
        <taxon>Hymenobacteraceae</taxon>
        <taxon>Pontibacter</taxon>
    </lineage>
</organism>
<dbReference type="Pfam" id="PF10825">
    <property type="entry name" value="DUF2752"/>
    <property type="match status" value="1"/>
</dbReference>
<keyword evidence="3" id="KW-1185">Reference proteome</keyword>
<evidence type="ECO:0000313" key="3">
    <source>
        <dbReference type="Proteomes" id="UP000256708"/>
    </source>
</evidence>
<protein>
    <submittedName>
        <fullName evidence="2">DUF2752 domain-containing protein</fullName>
    </submittedName>
</protein>
<reference evidence="3" key="1">
    <citation type="submission" date="2018-08" db="EMBL/GenBank/DDBJ databases">
        <authorList>
            <person name="Liu Z.-W."/>
            <person name="Du Z.-J."/>
        </authorList>
    </citation>
    <scope>NUCLEOTIDE SEQUENCE [LARGE SCALE GENOMIC DNA]</scope>
    <source>
        <strain evidence="3">H4X</strain>
    </source>
</reference>
<dbReference type="RefSeq" id="WP_115565235.1">
    <property type="nucleotide sequence ID" value="NZ_QRGR01000008.1"/>
</dbReference>
<sequence length="114" mass="13033">MKLKPGLHQKHYLTALKQKNSLFEVLFWVLGIGALALMEPAGEHLFSFCPFSWVWGSGCWGCGLGHGIAYLFRGEWQASWEAHPLALPAVLILLWRCGQLLLWTYYRTENKNLT</sequence>
<dbReference type="OrthoDB" id="1525013at2"/>
<keyword evidence="1" id="KW-0812">Transmembrane</keyword>
<comment type="caution">
    <text evidence="2">The sequence shown here is derived from an EMBL/GenBank/DDBJ whole genome shotgun (WGS) entry which is preliminary data.</text>
</comment>
<feature type="transmembrane region" description="Helical" evidence="1">
    <location>
        <begin position="50"/>
        <end position="72"/>
    </location>
</feature>
<name>A0A3D8LE11_9BACT</name>
<keyword evidence="1" id="KW-0472">Membrane</keyword>
<feature type="transmembrane region" description="Helical" evidence="1">
    <location>
        <begin position="21"/>
        <end position="38"/>
    </location>
</feature>
<feature type="transmembrane region" description="Helical" evidence="1">
    <location>
        <begin position="84"/>
        <end position="106"/>
    </location>
</feature>
<keyword evidence="1" id="KW-1133">Transmembrane helix</keyword>
<dbReference type="Proteomes" id="UP000256708">
    <property type="component" value="Unassembled WGS sequence"/>
</dbReference>
<accession>A0A3D8LE11</accession>
<evidence type="ECO:0000256" key="1">
    <source>
        <dbReference type="SAM" id="Phobius"/>
    </source>
</evidence>
<gene>
    <name evidence="2" type="ORF">DXT99_09160</name>
</gene>
<dbReference type="InterPro" id="IPR021215">
    <property type="entry name" value="DUF2752"/>
</dbReference>